<organism evidence="2 3">
    <name type="scientific">Piloderma croceum (strain F 1598)</name>
    <dbReference type="NCBI Taxonomy" id="765440"/>
    <lineage>
        <taxon>Eukaryota</taxon>
        <taxon>Fungi</taxon>
        <taxon>Dikarya</taxon>
        <taxon>Basidiomycota</taxon>
        <taxon>Agaricomycotina</taxon>
        <taxon>Agaricomycetes</taxon>
        <taxon>Agaricomycetidae</taxon>
        <taxon>Atheliales</taxon>
        <taxon>Atheliaceae</taxon>
        <taxon>Piloderma</taxon>
    </lineage>
</organism>
<evidence type="ECO:0000313" key="2">
    <source>
        <dbReference type="EMBL" id="KIM71736.1"/>
    </source>
</evidence>
<name>A0A0C3EV97_PILCF</name>
<evidence type="ECO:0000313" key="3">
    <source>
        <dbReference type="Proteomes" id="UP000054166"/>
    </source>
</evidence>
<accession>A0A0C3EV97</accession>
<feature type="region of interest" description="Disordered" evidence="1">
    <location>
        <begin position="1"/>
        <end position="22"/>
    </location>
</feature>
<proteinExistence type="predicted"/>
<dbReference type="InParanoid" id="A0A0C3EV97"/>
<dbReference type="AlphaFoldDB" id="A0A0C3EV97"/>
<gene>
    <name evidence="2" type="ORF">PILCRDRAFT_830172</name>
</gene>
<keyword evidence="3" id="KW-1185">Reference proteome</keyword>
<dbReference type="EMBL" id="KN833223">
    <property type="protein sequence ID" value="KIM71736.1"/>
    <property type="molecule type" value="Genomic_DNA"/>
</dbReference>
<dbReference type="HOGENOM" id="CLU_204117_0_0_1"/>
<evidence type="ECO:0000256" key="1">
    <source>
        <dbReference type="SAM" id="MobiDB-lite"/>
    </source>
</evidence>
<reference evidence="2 3" key="1">
    <citation type="submission" date="2014-04" db="EMBL/GenBank/DDBJ databases">
        <authorList>
            <consortium name="DOE Joint Genome Institute"/>
            <person name="Kuo A."/>
            <person name="Tarkka M."/>
            <person name="Buscot F."/>
            <person name="Kohler A."/>
            <person name="Nagy L.G."/>
            <person name="Floudas D."/>
            <person name="Copeland A."/>
            <person name="Barry K.W."/>
            <person name="Cichocki N."/>
            <person name="Veneault-Fourrey C."/>
            <person name="LaButti K."/>
            <person name="Lindquist E.A."/>
            <person name="Lipzen A."/>
            <person name="Lundell T."/>
            <person name="Morin E."/>
            <person name="Murat C."/>
            <person name="Sun H."/>
            <person name="Tunlid A."/>
            <person name="Henrissat B."/>
            <person name="Grigoriev I.V."/>
            <person name="Hibbett D.S."/>
            <person name="Martin F."/>
            <person name="Nordberg H.P."/>
            <person name="Cantor M.N."/>
            <person name="Hua S.X."/>
        </authorList>
    </citation>
    <scope>NUCLEOTIDE SEQUENCE [LARGE SCALE GENOMIC DNA]</scope>
    <source>
        <strain evidence="2 3">F 1598</strain>
    </source>
</reference>
<reference evidence="3" key="2">
    <citation type="submission" date="2015-01" db="EMBL/GenBank/DDBJ databases">
        <title>Evolutionary Origins and Diversification of the Mycorrhizal Mutualists.</title>
        <authorList>
            <consortium name="DOE Joint Genome Institute"/>
            <consortium name="Mycorrhizal Genomics Consortium"/>
            <person name="Kohler A."/>
            <person name="Kuo A."/>
            <person name="Nagy L.G."/>
            <person name="Floudas D."/>
            <person name="Copeland A."/>
            <person name="Barry K.W."/>
            <person name="Cichocki N."/>
            <person name="Veneault-Fourrey C."/>
            <person name="LaButti K."/>
            <person name="Lindquist E.A."/>
            <person name="Lipzen A."/>
            <person name="Lundell T."/>
            <person name="Morin E."/>
            <person name="Murat C."/>
            <person name="Riley R."/>
            <person name="Ohm R."/>
            <person name="Sun H."/>
            <person name="Tunlid A."/>
            <person name="Henrissat B."/>
            <person name="Grigoriev I.V."/>
            <person name="Hibbett D.S."/>
            <person name="Martin F."/>
        </authorList>
    </citation>
    <scope>NUCLEOTIDE SEQUENCE [LARGE SCALE GENOMIC DNA]</scope>
    <source>
        <strain evidence="3">F 1598</strain>
    </source>
</reference>
<sequence>MIHSQTQEPNKGIKKEKKLTTSNSRGLCVAFSCGNPFEIELASESDMGESAQGTEVIGAQGMFDSGVSS</sequence>
<dbReference type="Proteomes" id="UP000054166">
    <property type="component" value="Unassembled WGS sequence"/>
</dbReference>
<protein>
    <submittedName>
        <fullName evidence="2">Uncharacterized protein</fullName>
    </submittedName>
</protein>